<comment type="caution">
    <text evidence="13">The sequence shown here is derived from an EMBL/GenBank/DDBJ whole genome shotgun (WGS) entry which is preliminary data.</text>
</comment>
<dbReference type="CDD" id="cd01347">
    <property type="entry name" value="ligand_gated_channel"/>
    <property type="match status" value="1"/>
</dbReference>
<dbReference type="GO" id="GO:0044718">
    <property type="term" value="P:siderophore transmembrane transport"/>
    <property type="evidence" value="ECO:0007669"/>
    <property type="project" value="TreeGrafter"/>
</dbReference>
<dbReference type="InterPro" id="IPR037066">
    <property type="entry name" value="Plug_dom_sf"/>
</dbReference>
<dbReference type="InterPro" id="IPR000531">
    <property type="entry name" value="Beta-barrel_TonB"/>
</dbReference>
<dbReference type="Proteomes" id="UP000585681">
    <property type="component" value="Unassembled WGS sequence"/>
</dbReference>
<feature type="chain" id="PRO_5032822431" evidence="10">
    <location>
        <begin position="26"/>
        <end position="744"/>
    </location>
</feature>
<keyword evidence="2 8" id="KW-0813">Transport</keyword>
<evidence type="ECO:0000256" key="9">
    <source>
        <dbReference type="RuleBase" id="RU003357"/>
    </source>
</evidence>
<comment type="similarity">
    <text evidence="8 9">Belongs to the TonB-dependent receptor family.</text>
</comment>
<keyword evidence="13" id="KW-0675">Receptor</keyword>
<feature type="domain" description="TonB-dependent receptor-like beta-barrel" evidence="11">
    <location>
        <begin position="244"/>
        <end position="704"/>
    </location>
</feature>
<evidence type="ECO:0000256" key="2">
    <source>
        <dbReference type="ARBA" id="ARBA00022448"/>
    </source>
</evidence>
<evidence type="ECO:0000256" key="6">
    <source>
        <dbReference type="ARBA" id="ARBA00023136"/>
    </source>
</evidence>
<evidence type="ECO:0000256" key="5">
    <source>
        <dbReference type="ARBA" id="ARBA00023077"/>
    </source>
</evidence>
<dbReference type="Pfam" id="PF00593">
    <property type="entry name" value="TonB_dep_Rec_b-barrel"/>
    <property type="match status" value="1"/>
</dbReference>
<comment type="subcellular location">
    <subcellularLocation>
        <location evidence="1 8">Cell outer membrane</location>
        <topology evidence="1 8">Multi-pass membrane protein</topology>
    </subcellularLocation>
</comment>
<evidence type="ECO:0000256" key="4">
    <source>
        <dbReference type="ARBA" id="ARBA00022692"/>
    </source>
</evidence>
<keyword evidence="14" id="KW-1185">Reference proteome</keyword>
<evidence type="ECO:0000256" key="1">
    <source>
        <dbReference type="ARBA" id="ARBA00004571"/>
    </source>
</evidence>
<keyword evidence="7 8" id="KW-0998">Cell outer membrane</keyword>
<dbReference type="InterPro" id="IPR012910">
    <property type="entry name" value="Plug_dom"/>
</dbReference>
<dbReference type="InterPro" id="IPR036942">
    <property type="entry name" value="Beta-barrel_TonB_sf"/>
</dbReference>
<dbReference type="InterPro" id="IPR039426">
    <property type="entry name" value="TonB-dep_rcpt-like"/>
</dbReference>
<accession>A0A840CDK2</accession>
<evidence type="ECO:0000259" key="11">
    <source>
        <dbReference type="Pfam" id="PF00593"/>
    </source>
</evidence>
<feature type="domain" description="TonB-dependent receptor plug" evidence="12">
    <location>
        <begin position="48"/>
        <end position="151"/>
    </location>
</feature>
<gene>
    <name evidence="13" type="ORF">GGR17_000098</name>
</gene>
<name>A0A840CDK2_9RHOB</name>
<evidence type="ECO:0000313" key="14">
    <source>
        <dbReference type="Proteomes" id="UP000585681"/>
    </source>
</evidence>
<reference evidence="13" key="1">
    <citation type="submission" date="2020-08" db="EMBL/GenBank/DDBJ databases">
        <title>Genomic Encyclopedia of Type Strains, Phase IV (KMG-IV): sequencing the most valuable type-strain genomes for metagenomic binning, comparative biology and taxonomic classification.</title>
        <authorList>
            <person name="Goeker M."/>
        </authorList>
    </citation>
    <scope>NUCLEOTIDE SEQUENCE [LARGE SCALE GENOMIC DNA]</scope>
    <source>
        <strain evidence="13">DSM 105040</strain>
    </source>
</reference>
<dbReference type="PANTHER" id="PTHR30069:SF42">
    <property type="entry name" value="FERRIC AEROBACTIN RECEPTOR"/>
    <property type="match status" value="1"/>
</dbReference>
<dbReference type="GO" id="GO:0015344">
    <property type="term" value="F:siderophore uptake transmembrane transporter activity"/>
    <property type="evidence" value="ECO:0007669"/>
    <property type="project" value="TreeGrafter"/>
</dbReference>
<evidence type="ECO:0000259" key="12">
    <source>
        <dbReference type="Pfam" id="PF07715"/>
    </source>
</evidence>
<dbReference type="SUPFAM" id="SSF56935">
    <property type="entry name" value="Porins"/>
    <property type="match status" value="1"/>
</dbReference>
<keyword evidence="10" id="KW-0732">Signal</keyword>
<feature type="signal peptide" evidence="10">
    <location>
        <begin position="1"/>
        <end position="25"/>
    </location>
</feature>
<dbReference type="PROSITE" id="PS52016">
    <property type="entry name" value="TONB_DEPENDENT_REC_3"/>
    <property type="match status" value="1"/>
</dbReference>
<sequence length="744" mass="79401">MRNLRTTVCRMVLMSAAGAPGLALAQSDEPFQLDEIVISSTRSNSAQSAIPGAVQVISGDALETARAGGKTLEQMLSALIPGFAPSNGTISGASQTLRGRSAQILIDGVSRTSELRGFSRELALIDPASVERVEVIKGSSARFGNGATGGIINIITKKPADADAASVSVRLSAQEDDLGDSLGYEVSVTSDKRVNDLGLHLELTGKTMGDRFDGNGDLLAGDPLVGQGGSSDYDQYALGFAADYAVGPHEFDLRFDVSRFTQDSDYFTDYLTRPVSVDEDNPYTGADVKDESEALTLTYRNDTLSFGEMELTAYATSTKRRAAFVEPGIANSQYYVDTGSAAVIVYPPGVPGYAQDADAQTELNTDTYGVNLTFRSGLDQLAAGAKLTWGFDFGRDEVEQALLDGADVIAPMTQDSMAAFAQLEVPVGNRFDLSMGMRAERFELDVDDFIRPAASDLGRSLQAIQLGYPADVAAAYALLPAADVTGGEEDYSATVFNIGGVYHATPAVDLYAGFSQGFSLPDVGAFTRRAGLDGSTSVSFADIKPKAQIVDTYEIGTRYRNGALRVDASAFLSTSDDGTTFDSVTNSVSQQKERVWGGEVTVDYTNAAGLNYGLIASYTEGKYDSDDDGDIDDYLPNNRIVSPFTATLYTGYGFGSGLELGGEVIYASARDVEDYPEVEENIRVNLRGAYPVGRGSMSFGVENLFNRDQYNSTASVVRTNPLTGEAILVADEGRRFWIGYDVSF</sequence>
<dbReference type="AlphaFoldDB" id="A0A840CDK2"/>
<dbReference type="Pfam" id="PF07715">
    <property type="entry name" value="Plug"/>
    <property type="match status" value="1"/>
</dbReference>
<keyword evidence="3 8" id="KW-1134">Transmembrane beta strand</keyword>
<keyword evidence="6 8" id="KW-0472">Membrane</keyword>
<keyword evidence="4 8" id="KW-0812">Transmembrane</keyword>
<evidence type="ECO:0000256" key="8">
    <source>
        <dbReference type="PROSITE-ProRule" id="PRU01360"/>
    </source>
</evidence>
<dbReference type="PANTHER" id="PTHR30069">
    <property type="entry name" value="TONB-DEPENDENT OUTER MEMBRANE RECEPTOR"/>
    <property type="match status" value="1"/>
</dbReference>
<keyword evidence="5 9" id="KW-0798">TonB box</keyword>
<evidence type="ECO:0000313" key="13">
    <source>
        <dbReference type="EMBL" id="MBB4020307.1"/>
    </source>
</evidence>
<dbReference type="Gene3D" id="2.170.130.10">
    <property type="entry name" value="TonB-dependent receptor, plug domain"/>
    <property type="match status" value="1"/>
</dbReference>
<evidence type="ECO:0000256" key="3">
    <source>
        <dbReference type="ARBA" id="ARBA00022452"/>
    </source>
</evidence>
<evidence type="ECO:0000256" key="10">
    <source>
        <dbReference type="SAM" id="SignalP"/>
    </source>
</evidence>
<dbReference type="EMBL" id="JACIEQ010000001">
    <property type="protein sequence ID" value="MBB4020307.1"/>
    <property type="molecule type" value="Genomic_DNA"/>
</dbReference>
<evidence type="ECO:0000256" key="7">
    <source>
        <dbReference type="ARBA" id="ARBA00023237"/>
    </source>
</evidence>
<protein>
    <submittedName>
        <fullName evidence="13">Iron complex outermembrane receptor protein</fullName>
    </submittedName>
</protein>
<proteinExistence type="inferred from homology"/>
<dbReference type="GO" id="GO:0009279">
    <property type="term" value="C:cell outer membrane"/>
    <property type="evidence" value="ECO:0007669"/>
    <property type="project" value="UniProtKB-SubCell"/>
</dbReference>
<dbReference type="Gene3D" id="2.40.170.20">
    <property type="entry name" value="TonB-dependent receptor, beta-barrel domain"/>
    <property type="match status" value="1"/>
</dbReference>
<organism evidence="13 14">
    <name type="scientific">Actibacterium naphthalenivorans</name>
    <dbReference type="NCBI Taxonomy" id="1614693"/>
    <lineage>
        <taxon>Bacteria</taxon>
        <taxon>Pseudomonadati</taxon>
        <taxon>Pseudomonadota</taxon>
        <taxon>Alphaproteobacteria</taxon>
        <taxon>Rhodobacterales</taxon>
        <taxon>Roseobacteraceae</taxon>
        <taxon>Actibacterium</taxon>
    </lineage>
</organism>